<keyword evidence="3" id="KW-0964">Secreted</keyword>
<dbReference type="InterPro" id="IPR036438">
    <property type="entry name" value="Insulin-like_sf"/>
</dbReference>
<reference evidence="8" key="1">
    <citation type="submission" date="2017-10" db="EMBL/GenBank/DDBJ databases">
        <title>Rapid genome shrinkage in a self-fertile nematode reveals novel sperm competition proteins.</title>
        <authorList>
            <person name="Yin D."/>
            <person name="Schwarz E.M."/>
            <person name="Thomas C.G."/>
            <person name="Felde R.L."/>
            <person name="Korf I.F."/>
            <person name="Cutter A.D."/>
            <person name="Schartner C.M."/>
            <person name="Ralston E.J."/>
            <person name="Meyer B.J."/>
            <person name="Haag E.S."/>
        </authorList>
    </citation>
    <scope>NUCLEOTIDE SEQUENCE [LARGE SCALE GENOMIC DNA]</scope>
    <source>
        <strain evidence="8">JU1422</strain>
    </source>
</reference>
<dbReference type="Proteomes" id="UP000230233">
    <property type="component" value="Chromosome I"/>
</dbReference>
<evidence type="ECO:0000313" key="7">
    <source>
        <dbReference type="EMBL" id="PIC53578.1"/>
    </source>
</evidence>
<keyword evidence="4 6" id="KW-0732">Signal</keyword>
<dbReference type="SUPFAM" id="SSF56994">
    <property type="entry name" value="Insulin-like"/>
    <property type="match status" value="1"/>
</dbReference>
<sequence>MFNSKLFVLFFVFVIATTMAQESDVAKTCGEFLVQRVAKLCGSSCTQEPTDFASTVCSQGMSDNQISAICCP</sequence>
<evidence type="ECO:0000256" key="1">
    <source>
        <dbReference type="ARBA" id="ARBA00004613"/>
    </source>
</evidence>
<feature type="chain" id="PRO_5013633608" description="INSulin related" evidence="6">
    <location>
        <begin position="21"/>
        <end position="72"/>
    </location>
</feature>
<evidence type="ECO:0000256" key="5">
    <source>
        <dbReference type="ARBA" id="ARBA00023157"/>
    </source>
</evidence>
<evidence type="ECO:0000256" key="3">
    <source>
        <dbReference type="ARBA" id="ARBA00022525"/>
    </source>
</evidence>
<evidence type="ECO:0008006" key="9">
    <source>
        <dbReference type="Google" id="ProtNLM"/>
    </source>
</evidence>
<keyword evidence="5" id="KW-1015">Disulfide bond</keyword>
<dbReference type="InterPro" id="IPR003235">
    <property type="entry name" value="Nem_insulin-like_b-type"/>
</dbReference>
<comment type="subcellular location">
    <subcellularLocation>
        <location evidence="1">Secreted</location>
    </subcellularLocation>
</comment>
<evidence type="ECO:0000313" key="8">
    <source>
        <dbReference type="Proteomes" id="UP000230233"/>
    </source>
</evidence>
<dbReference type="GO" id="GO:0005576">
    <property type="term" value="C:extracellular region"/>
    <property type="evidence" value="ECO:0007669"/>
    <property type="project" value="UniProtKB-SubCell"/>
</dbReference>
<keyword evidence="8" id="KW-1185">Reference proteome</keyword>
<comment type="caution">
    <text evidence="7">The sequence shown here is derived from an EMBL/GenBank/DDBJ whole genome shotgun (WGS) entry which is preliminary data.</text>
</comment>
<name>A0A2G5VP81_9PELO</name>
<gene>
    <name evidence="7" type="primary">Cnig_chr_I.g3229</name>
    <name evidence="7" type="ORF">B9Z55_003229</name>
</gene>
<protein>
    <recommendedName>
        <fullName evidence="9">INSulin related</fullName>
    </recommendedName>
</protein>
<evidence type="ECO:0000256" key="2">
    <source>
        <dbReference type="ARBA" id="ARBA00009034"/>
    </source>
</evidence>
<dbReference type="Gene3D" id="1.10.100.10">
    <property type="entry name" value="Insulin-like"/>
    <property type="match status" value="1"/>
</dbReference>
<dbReference type="EMBL" id="PDUG01000001">
    <property type="protein sequence ID" value="PIC53578.1"/>
    <property type="molecule type" value="Genomic_DNA"/>
</dbReference>
<accession>A0A2G5VP81</accession>
<evidence type="ECO:0000256" key="4">
    <source>
        <dbReference type="ARBA" id="ARBA00022729"/>
    </source>
</evidence>
<organism evidence="7 8">
    <name type="scientific">Caenorhabditis nigoni</name>
    <dbReference type="NCBI Taxonomy" id="1611254"/>
    <lineage>
        <taxon>Eukaryota</taxon>
        <taxon>Metazoa</taxon>
        <taxon>Ecdysozoa</taxon>
        <taxon>Nematoda</taxon>
        <taxon>Chromadorea</taxon>
        <taxon>Rhabditida</taxon>
        <taxon>Rhabditina</taxon>
        <taxon>Rhabditomorpha</taxon>
        <taxon>Rhabditoidea</taxon>
        <taxon>Rhabditidae</taxon>
        <taxon>Peloderinae</taxon>
        <taxon>Caenorhabditis</taxon>
    </lineage>
</organism>
<comment type="similarity">
    <text evidence="2">Belongs to the insulin family.</text>
</comment>
<evidence type="ECO:0000256" key="6">
    <source>
        <dbReference type="SAM" id="SignalP"/>
    </source>
</evidence>
<feature type="signal peptide" evidence="6">
    <location>
        <begin position="1"/>
        <end position="20"/>
    </location>
</feature>
<dbReference type="Pfam" id="PF03488">
    <property type="entry name" value="Ins_beta"/>
    <property type="match status" value="1"/>
</dbReference>
<dbReference type="GO" id="GO:0005179">
    <property type="term" value="F:hormone activity"/>
    <property type="evidence" value="ECO:0007669"/>
    <property type="project" value="InterPro"/>
</dbReference>
<dbReference type="AlphaFoldDB" id="A0A2G5VP81"/>
<proteinExistence type="inferred from homology"/>
<dbReference type="OrthoDB" id="5874301at2759"/>